<evidence type="ECO:0000256" key="4">
    <source>
        <dbReference type="RuleBase" id="RU003560"/>
    </source>
</evidence>
<dbReference type="Pfam" id="PF00202">
    <property type="entry name" value="Aminotran_3"/>
    <property type="match status" value="1"/>
</dbReference>
<dbReference type="RefSeq" id="WP_084394379.1">
    <property type="nucleotide sequence ID" value="NZ_BMKF01000003.1"/>
</dbReference>
<organism evidence="5 6">
    <name type="scientific">Henriciella pelagia</name>
    <dbReference type="NCBI Taxonomy" id="1977912"/>
    <lineage>
        <taxon>Bacteria</taxon>
        <taxon>Pseudomonadati</taxon>
        <taxon>Pseudomonadota</taxon>
        <taxon>Alphaproteobacteria</taxon>
        <taxon>Hyphomonadales</taxon>
        <taxon>Hyphomonadaceae</taxon>
        <taxon>Henriciella</taxon>
    </lineage>
</organism>
<evidence type="ECO:0000256" key="2">
    <source>
        <dbReference type="ARBA" id="ARBA00008954"/>
    </source>
</evidence>
<dbReference type="InterPro" id="IPR049704">
    <property type="entry name" value="Aminotrans_3_PPA_site"/>
</dbReference>
<dbReference type="SUPFAM" id="SSF53383">
    <property type="entry name" value="PLP-dependent transferases"/>
    <property type="match status" value="1"/>
</dbReference>
<dbReference type="NCBIfam" id="NF005682">
    <property type="entry name" value="PRK07480.1"/>
    <property type="match status" value="1"/>
</dbReference>
<dbReference type="InterPro" id="IPR015421">
    <property type="entry name" value="PyrdxlP-dep_Trfase_major"/>
</dbReference>
<evidence type="ECO:0000256" key="3">
    <source>
        <dbReference type="ARBA" id="ARBA00022898"/>
    </source>
</evidence>
<protein>
    <submittedName>
        <fullName evidence="5">Aspartate aminotransferase family protein</fullName>
    </submittedName>
</protein>
<name>A0ABQ1K1A1_9PROT</name>
<gene>
    <name evidence="5" type="primary">spuC</name>
    <name evidence="5" type="ORF">GCM10011503_31070</name>
</gene>
<comment type="similarity">
    <text evidence="2 4">Belongs to the class-III pyridoxal-phosphate-dependent aminotransferase family.</text>
</comment>
<dbReference type="PANTHER" id="PTHR43094">
    <property type="entry name" value="AMINOTRANSFERASE"/>
    <property type="match status" value="1"/>
</dbReference>
<keyword evidence="6" id="KW-1185">Reference proteome</keyword>
<dbReference type="Gene3D" id="3.40.640.10">
    <property type="entry name" value="Type I PLP-dependent aspartate aminotransferase-like (Major domain)"/>
    <property type="match status" value="1"/>
</dbReference>
<dbReference type="GO" id="GO:0008483">
    <property type="term" value="F:transaminase activity"/>
    <property type="evidence" value="ECO:0007669"/>
    <property type="project" value="UniProtKB-KW"/>
</dbReference>
<dbReference type="CDD" id="cd00610">
    <property type="entry name" value="OAT_like"/>
    <property type="match status" value="1"/>
</dbReference>
<keyword evidence="5" id="KW-0808">Transferase</keyword>
<evidence type="ECO:0000313" key="5">
    <source>
        <dbReference type="EMBL" id="GGB80115.1"/>
    </source>
</evidence>
<evidence type="ECO:0000256" key="1">
    <source>
        <dbReference type="ARBA" id="ARBA00001933"/>
    </source>
</evidence>
<dbReference type="InterPro" id="IPR005814">
    <property type="entry name" value="Aminotrans_3"/>
</dbReference>
<dbReference type="EMBL" id="BMKF01000003">
    <property type="protein sequence ID" value="GGB80115.1"/>
    <property type="molecule type" value="Genomic_DNA"/>
</dbReference>
<sequence>MAITQTRTAHLQAIDAAHHIHPFCDPKSLAERGTRVITKADGCYVEDSDGNRILDGMAGLWCVNVGYGRQELVDVAARQMEELPFYNSFFQSSTPSQIALAERLSKITPGDLNHFFFANSGSEANDTVIRMARHYWHLKGKPEKYKFIGRHLGYHGSTLAATSLGGMKHMHDMGSSTLPGFEHIMEPHWFAHGGNLSPEQFALRAAQALEDKILEIGADNIAAFIGEPIQGAGGVISPPPGYWPEIERICRKHDILFVSDEVICGFGRLGEWFGCQYYGVQPDIMPMAKGMSSGYLPISAVAFSDRIFETLNEGGPISHGYTYSGHPVSCAVAHANIDIIEREGLVERVRNDIGPYLQSGLAHLYERHSIIGEVRGAQALAGLQLVRSRDTREPFAAEDNAAMICRDICLEKGLIMRAVGQAMVICPPLTITHAEIDEMIDKADAGLREAASRLGLD</sequence>
<accession>A0ABQ1K1A1</accession>
<dbReference type="Gene3D" id="3.90.1150.10">
    <property type="entry name" value="Aspartate Aminotransferase, domain 1"/>
    <property type="match status" value="1"/>
</dbReference>
<comment type="cofactor">
    <cofactor evidence="1">
        <name>pyridoxal 5'-phosphate</name>
        <dbReference type="ChEBI" id="CHEBI:597326"/>
    </cofactor>
</comment>
<dbReference type="PANTHER" id="PTHR43094:SF1">
    <property type="entry name" value="AMINOTRANSFERASE CLASS-III"/>
    <property type="match status" value="1"/>
</dbReference>
<dbReference type="PIRSF" id="PIRSF000521">
    <property type="entry name" value="Transaminase_4ab_Lys_Orn"/>
    <property type="match status" value="1"/>
</dbReference>
<proteinExistence type="inferred from homology"/>
<dbReference type="InterPro" id="IPR015422">
    <property type="entry name" value="PyrdxlP-dep_Trfase_small"/>
</dbReference>
<comment type="caution">
    <text evidence="5">The sequence shown here is derived from an EMBL/GenBank/DDBJ whole genome shotgun (WGS) entry which is preliminary data.</text>
</comment>
<dbReference type="InterPro" id="IPR015424">
    <property type="entry name" value="PyrdxlP-dep_Trfase"/>
</dbReference>
<dbReference type="Proteomes" id="UP000628854">
    <property type="component" value="Unassembled WGS sequence"/>
</dbReference>
<dbReference type="PROSITE" id="PS00600">
    <property type="entry name" value="AA_TRANSFER_CLASS_3"/>
    <property type="match status" value="1"/>
</dbReference>
<keyword evidence="5" id="KW-0032">Aminotransferase</keyword>
<reference evidence="6" key="1">
    <citation type="journal article" date="2019" name="Int. J. Syst. Evol. Microbiol.">
        <title>The Global Catalogue of Microorganisms (GCM) 10K type strain sequencing project: providing services to taxonomists for standard genome sequencing and annotation.</title>
        <authorList>
            <consortium name="The Broad Institute Genomics Platform"/>
            <consortium name="The Broad Institute Genome Sequencing Center for Infectious Disease"/>
            <person name="Wu L."/>
            <person name="Ma J."/>
        </authorList>
    </citation>
    <scope>NUCLEOTIDE SEQUENCE [LARGE SCALE GENOMIC DNA]</scope>
    <source>
        <strain evidence="6">CGMCC 1.15928</strain>
    </source>
</reference>
<evidence type="ECO:0000313" key="6">
    <source>
        <dbReference type="Proteomes" id="UP000628854"/>
    </source>
</evidence>
<keyword evidence="3 4" id="KW-0663">Pyridoxal phosphate</keyword>